<gene>
    <name evidence="1" type="ORF">I41_12450</name>
</gene>
<reference evidence="1 2" key="1">
    <citation type="submission" date="2019-02" db="EMBL/GenBank/DDBJ databases">
        <title>Deep-cultivation of Planctomycetes and their phenomic and genomic characterization uncovers novel biology.</title>
        <authorList>
            <person name="Wiegand S."/>
            <person name="Jogler M."/>
            <person name="Boedeker C."/>
            <person name="Pinto D."/>
            <person name="Vollmers J."/>
            <person name="Rivas-Marin E."/>
            <person name="Kohn T."/>
            <person name="Peeters S.H."/>
            <person name="Heuer A."/>
            <person name="Rast P."/>
            <person name="Oberbeckmann S."/>
            <person name="Bunk B."/>
            <person name="Jeske O."/>
            <person name="Meyerdierks A."/>
            <person name="Storesund J.E."/>
            <person name="Kallscheuer N."/>
            <person name="Luecker S."/>
            <person name="Lage O.M."/>
            <person name="Pohl T."/>
            <person name="Merkel B.J."/>
            <person name="Hornburger P."/>
            <person name="Mueller R.-W."/>
            <person name="Bruemmer F."/>
            <person name="Labrenz M."/>
            <person name="Spormann A.M."/>
            <person name="Op den Camp H."/>
            <person name="Overmann J."/>
            <person name="Amann R."/>
            <person name="Jetten M.S.M."/>
            <person name="Mascher T."/>
            <person name="Medema M.H."/>
            <person name="Devos D.P."/>
            <person name="Kaster A.-K."/>
            <person name="Ovreas L."/>
            <person name="Rohde M."/>
            <person name="Galperin M.Y."/>
            <person name="Jogler C."/>
        </authorList>
    </citation>
    <scope>NUCLEOTIDE SEQUENCE [LARGE SCALE GENOMIC DNA]</scope>
    <source>
        <strain evidence="1 2">I41</strain>
    </source>
</reference>
<dbReference type="EMBL" id="CP036339">
    <property type="protein sequence ID" value="QDT72079.1"/>
    <property type="molecule type" value="Genomic_DNA"/>
</dbReference>
<sequence length="103" mass="11447">MQELARPLAKQGETIPTVSPITRLNIVLAWNANANANLIQITRIVREYPREKGLVIIDDGIGVFEMDLICMNDYSATCLSNTLFIHASDFVTKLVCVVAKRIS</sequence>
<evidence type="ECO:0000313" key="2">
    <source>
        <dbReference type="Proteomes" id="UP000317909"/>
    </source>
</evidence>
<evidence type="ECO:0000313" key="1">
    <source>
        <dbReference type="EMBL" id="QDT72079.1"/>
    </source>
</evidence>
<keyword evidence="2" id="KW-1185">Reference proteome</keyword>
<dbReference type="KEGG" id="llh:I41_12450"/>
<accession>A0A517TUN1</accession>
<name>A0A517TUN1_9BACT</name>
<protein>
    <submittedName>
        <fullName evidence="1">Uncharacterized protein</fullName>
    </submittedName>
</protein>
<dbReference type="Proteomes" id="UP000317909">
    <property type="component" value="Chromosome"/>
</dbReference>
<dbReference type="AlphaFoldDB" id="A0A517TUN1"/>
<proteinExistence type="predicted"/>
<organism evidence="1 2">
    <name type="scientific">Lacipirellula limnantheis</name>
    <dbReference type="NCBI Taxonomy" id="2528024"/>
    <lineage>
        <taxon>Bacteria</taxon>
        <taxon>Pseudomonadati</taxon>
        <taxon>Planctomycetota</taxon>
        <taxon>Planctomycetia</taxon>
        <taxon>Pirellulales</taxon>
        <taxon>Lacipirellulaceae</taxon>
        <taxon>Lacipirellula</taxon>
    </lineage>
</organism>